<dbReference type="RefSeq" id="WP_161407801.1">
    <property type="nucleotide sequence ID" value="NZ_WTUZ01000020.1"/>
</dbReference>
<dbReference type="Gene3D" id="1.10.10.1150">
    <property type="entry name" value="Coenzyme PQQ synthesis protein D (PqqD)"/>
    <property type="match status" value="1"/>
</dbReference>
<accession>A0A6L8V284</accession>
<evidence type="ECO:0000313" key="2">
    <source>
        <dbReference type="Proteomes" id="UP000481087"/>
    </source>
</evidence>
<reference evidence="1 2" key="1">
    <citation type="submission" date="2019-12" db="EMBL/GenBank/DDBJ databases">
        <title>Paenibacillus sp. nov. sp. isolated from soil.</title>
        <authorList>
            <person name="Kim J."/>
            <person name="Jeong S.E."/>
            <person name="Jung H.S."/>
            <person name="Jeon C.O."/>
        </authorList>
    </citation>
    <scope>NUCLEOTIDE SEQUENCE [LARGE SCALE GENOMIC DNA]</scope>
    <source>
        <strain evidence="1 2">5J-6</strain>
    </source>
</reference>
<proteinExistence type="predicted"/>
<organism evidence="1 2">
    <name type="scientific">Paenibacillus silvestris</name>
    <dbReference type="NCBI Taxonomy" id="2606219"/>
    <lineage>
        <taxon>Bacteria</taxon>
        <taxon>Bacillati</taxon>
        <taxon>Bacillota</taxon>
        <taxon>Bacilli</taxon>
        <taxon>Bacillales</taxon>
        <taxon>Paenibacillaceae</taxon>
        <taxon>Paenibacillus</taxon>
    </lineage>
</organism>
<dbReference type="AlphaFoldDB" id="A0A6L8V284"/>
<keyword evidence="2" id="KW-1185">Reference proteome</keyword>
<comment type="caution">
    <text evidence="1">The sequence shown here is derived from an EMBL/GenBank/DDBJ whole genome shotgun (WGS) entry which is preliminary data.</text>
</comment>
<dbReference type="EMBL" id="WTUZ01000020">
    <property type="protein sequence ID" value="MZQ83661.1"/>
    <property type="molecule type" value="Genomic_DNA"/>
</dbReference>
<dbReference type="NCBIfam" id="NF033536">
    <property type="entry name" value="lasso_PqqD_Bac"/>
    <property type="match status" value="1"/>
</dbReference>
<dbReference type="Proteomes" id="UP000481087">
    <property type="component" value="Unassembled WGS sequence"/>
</dbReference>
<dbReference type="InterPro" id="IPR008792">
    <property type="entry name" value="PQQD"/>
</dbReference>
<name>A0A6L8V284_9BACL</name>
<dbReference type="InterPro" id="IPR041881">
    <property type="entry name" value="PqqD_sf"/>
</dbReference>
<sequence>MIKNPHLTLQTGVVQEQGNIVSDMDGDKVMMNITNGNYYNLGQIGGRIWELIAAPVSVGEVVSTLMTEYEVEQSECEEQVFSFLKHLLDQKLIQIGDEL</sequence>
<dbReference type="Pfam" id="PF05402">
    <property type="entry name" value="PqqD"/>
    <property type="match status" value="1"/>
</dbReference>
<evidence type="ECO:0000313" key="1">
    <source>
        <dbReference type="EMBL" id="MZQ83661.1"/>
    </source>
</evidence>
<protein>
    <submittedName>
        <fullName evidence="1">Lasso peptide biosynthesis PqqD family chaperone</fullName>
    </submittedName>
</protein>
<gene>
    <name evidence="1" type="ORF">GQF01_16230</name>
</gene>